<feature type="compositionally biased region" description="Polar residues" evidence="3">
    <location>
        <begin position="1"/>
        <end position="21"/>
    </location>
</feature>
<proteinExistence type="inferred from homology"/>
<dbReference type="NCBIfam" id="NF007197">
    <property type="entry name" value="PRK09618.1"/>
    <property type="match status" value="1"/>
</dbReference>
<dbReference type="EMBL" id="BMFK01000001">
    <property type="protein sequence ID" value="GGE65516.1"/>
    <property type="molecule type" value="Genomic_DNA"/>
</dbReference>
<dbReference type="Pfam" id="PF03963">
    <property type="entry name" value="FlgD"/>
    <property type="match status" value="1"/>
</dbReference>
<evidence type="ECO:0000256" key="1">
    <source>
        <dbReference type="ARBA" id="ARBA00010577"/>
    </source>
</evidence>
<comment type="similarity">
    <text evidence="1">Belongs to the FlgD family.</text>
</comment>
<evidence type="ECO:0000256" key="2">
    <source>
        <dbReference type="ARBA" id="ARBA00022795"/>
    </source>
</evidence>
<organism evidence="4 5">
    <name type="scientific">Priestia taiwanensis</name>
    <dbReference type="NCBI Taxonomy" id="1347902"/>
    <lineage>
        <taxon>Bacteria</taxon>
        <taxon>Bacillati</taxon>
        <taxon>Bacillota</taxon>
        <taxon>Bacilli</taxon>
        <taxon>Bacillales</taxon>
        <taxon>Bacillaceae</taxon>
        <taxon>Priestia</taxon>
    </lineage>
</organism>
<gene>
    <name evidence="4" type="ORF">GCM10007140_14610</name>
</gene>
<dbReference type="Proteomes" id="UP000605259">
    <property type="component" value="Unassembled WGS sequence"/>
</dbReference>
<name>A0A917AQK3_9BACI</name>
<dbReference type="AlphaFoldDB" id="A0A917AQK3"/>
<sequence length="185" mass="20532">MNIGNTMAKQATAAKSNNTKPTNERLVGNFDPPPAQQKAPNDALGKDAFLKILVTQLQHQDPLNPMQDKDFIAQMATFNSLEQMINMNKMLETLVISQNGSQLLQFSEMIGKKVSFETVTDKKDEQGNFITEKGEGIVKSVHYKGTEVIIELMDGKKINAFTITSVGADIKEEEAEVEEETPKKE</sequence>
<evidence type="ECO:0000256" key="3">
    <source>
        <dbReference type="SAM" id="MobiDB-lite"/>
    </source>
</evidence>
<keyword evidence="2" id="KW-1005">Bacterial flagellum biogenesis</keyword>
<dbReference type="RefSeq" id="WP_229722169.1">
    <property type="nucleotide sequence ID" value="NZ_BMFK01000001.1"/>
</dbReference>
<evidence type="ECO:0000313" key="4">
    <source>
        <dbReference type="EMBL" id="GGE65516.1"/>
    </source>
</evidence>
<dbReference type="GO" id="GO:0044781">
    <property type="term" value="P:bacterial-type flagellum organization"/>
    <property type="evidence" value="ECO:0007669"/>
    <property type="project" value="UniProtKB-KW"/>
</dbReference>
<protein>
    <recommendedName>
        <fullName evidence="6">Basal-body rod modification protein FlgD</fullName>
    </recommendedName>
</protein>
<feature type="region of interest" description="Disordered" evidence="3">
    <location>
        <begin position="1"/>
        <end position="41"/>
    </location>
</feature>
<dbReference type="InterPro" id="IPR005648">
    <property type="entry name" value="FlgD"/>
</dbReference>
<evidence type="ECO:0008006" key="6">
    <source>
        <dbReference type="Google" id="ProtNLM"/>
    </source>
</evidence>
<accession>A0A917AQK3</accession>
<comment type="caution">
    <text evidence="4">The sequence shown here is derived from an EMBL/GenBank/DDBJ whole genome shotgun (WGS) entry which is preliminary data.</text>
</comment>
<reference evidence="4" key="2">
    <citation type="submission" date="2020-09" db="EMBL/GenBank/DDBJ databases">
        <authorList>
            <person name="Sun Q."/>
            <person name="Zhou Y."/>
        </authorList>
    </citation>
    <scope>NUCLEOTIDE SEQUENCE</scope>
    <source>
        <strain evidence="4">CGMCC 1.12698</strain>
    </source>
</reference>
<evidence type="ECO:0000313" key="5">
    <source>
        <dbReference type="Proteomes" id="UP000605259"/>
    </source>
</evidence>
<keyword evidence="5" id="KW-1185">Reference proteome</keyword>
<reference evidence="4" key="1">
    <citation type="journal article" date="2014" name="Int. J. Syst. Evol. Microbiol.">
        <title>Complete genome sequence of Corynebacterium casei LMG S-19264T (=DSM 44701T), isolated from a smear-ripened cheese.</title>
        <authorList>
            <consortium name="US DOE Joint Genome Institute (JGI-PGF)"/>
            <person name="Walter F."/>
            <person name="Albersmeier A."/>
            <person name="Kalinowski J."/>
            <person name="Ruckert C."/>
        </authorList>
    </citation>
    <scope>NUCLEOTIDE SEQUENCE</scope>
    <source>
        <strain evidence="4">CGMCC 1.12698</strain>
    </source>
</reference>